<protein>
    <submittedName>
        <fullName evidence="1">Uncharacterized protein</fullName>
    </submittedName>
</protein>
<dbReference type="Proteomes" id="UP001283361">
    <property type="component" value="Unassembled WGS sequence"/>
</dbReference>
<keyword evidence="2" id="KW-1185">Reference proteome</keyword>
<dbReference type="AlphaFoldDB" id="A0AAE1E1Z0"/>
<sequence length="81" mass="9586">MVLKWFPFFVIVEPEEETRHLPVSTPVARVCVMTRWLHAVSGDGERKSLEHLVTFEEQCMNFKRLESQKRPGKEFFHEALI</sequence>
<comment type="caution">
    <text evidence="1">The sequence shown here is derived from an EMBL/GenBank/DDBJ whole genome shotgun (WGS) entry which is preliminary data.</text>
</comment>
<organism evidence="1 2">
    <name type="scientific">Elysia crispata</name>
    <name type="common">lettuce slug</name>
    <dbReference type="NCBI Taxonomy" id="231223"/>
    <lineage>
        <taxon>Eukaryota</taxon>
        <taxon>Metazoa</taxon>
        <taxon>Spiralia</taxon>
        <taxon>Lophotrochozoa</taxon>
        <taxon>Mollusca</taxon>
        <taxon>Gastropoda</taxon>
        <taxon>Heterobranchia</taxon>
        <taxon>Euthyneura</taxon>
        <taxon>Panpulmonata</taxon>
        <taxon>Sacoglossa</taxon>
        <taxon>Placobranchoidea</taxon>
        <taxon>Plakobranchidae</taxon>
        <taxon>Elysia</taxon>
    </lineage>
</organism>
<accession>A0AAE1E1Z0</accession>
<proteinExistence type="predicted"/>
<reference evidence="1" key="1">
    <citation type="journal article" date="2023" name="G3 (Bethesda)">
        <title>A reference genome for the long-term kleptoplast-retaining sea slug Elysia crispata morphotype clarki.</title>
        <authorList>
            <person name="Eastman K.E."/>
            <person name="Pendleton A.L."/>
            <person name="Shaikh M.A."/>
            <person name="Suttiyut T."/>
            <person name="Ogas R."/>
            <person name="Tomko P."/>
            <person name="Gavelis G."/>
            <person name="Widhalm J.R."/>
            <person name="Wisecaver J.H."/>
        </authorList>
    </citation>
    <scope>NUCLEOTIDE SEQUENCE</scope>
    <source>
        <strain evidence="1">ECLA1</strain>
    </source>
</reference>
<dbReference type="EMBL" id="JAWDGP010001473">
    <property type="protein sequence ID" value="KAK3791341.1"/>
    <property type="molecule type" value="Genomic_DNA"/>
</dbReference>
<gene>
    <name evidence="1" type="ORF">RRG08_012525</name>
</gene>
<evidence type="ECO:0000313" key="1">
    <source>
        <dbReference type="EMBL" id="KAK3791341.1"/>
    </source>
</evidence>
<evidence type="ECO:0000313" key="2">
    <source>
        <dbReference type="Proteomes" id="UP001283361"/>
    </source>
</evidence>
<name>A0AAE1E1Z0_9GAST</name>